<organism evidence="1">
    <name type="scientific">Citrobacter freundii</name>
    <dbReference type="NCBI Taxonomy" id="546"/>
    <lineage>
        <taxon>Bacteria</taxon>
        <taxon>Pseudomonadati</taxon>
        <taxon>Pseudomonadota</taxon>
        <taxon>Gammaproteobacteria</taxon>
        <taxon>Enterobacterales</taxon>
        <taxon>Enterobacteriaceae</taxon>
        <taxon>Citrobacter</taxon>
        <taxon>Citrobacter freundii complex</taxon>
    </lineage>
</organism>
<dbReference type="AlphaFoldDB" id="A0A090N2K3"/>
<evidence type="ECO:0000313" key="1">
    <source>
        <dbReference type="EMBL" id="CEF90308.1"/>
    </source>
</evidence>
<dbReference type="EMBL" id="LN610760">
    <property type="protein sequence ID" value="CEF90308.1"/>
    <property type="molecule type" value="Genomic_DNA"/>
</dbReference>
<sequence length="39" mass="4525">MPDAREASQATEQITRLERVFCFMRPPPSGFFTPRQGIR</sequence>
<proteinExistence type="predicted"/>
<accession>A0A090N2K3</accession>
<protein>
    <submittedName>
        <fullName evidence="1">Uncharacterized protein</fullName>
    </submittedName>
</protein>
<geneLocation type="plasmid" evidence="1">
    <name>pCF8698_KPC2</name>
</geneLocation>
<reference evidence="1" key="1">
    <citation type="submission" date="2014-09" db="EMBL/GenBank/DDBJ databases">
        <title>Complete nucleotide sequence of a Citrobacter freundii plasmid carrying KPC-2 in a unique genetic environment.</title>
        <authorList>
            <person name="Yao Y."/>
            <person name="Imirzalioglu C."/>
            <person name="Hain T."/>
            <person name="Kaase M."/>
            <person name="Gatermann S."/>
            <person name="Exnerc Martin Mielke M."/>
            <person name="Hauri A."/>
            <person name="Dragneva Y."/>
            <person name="Bill R."/>
            <person name="Wendt C."/>
            <person name="Wirtz A."/>
            <person name="Domann E."/>
            <person name="Chakraborty T."/>
        </authorList>
    </citation>
    <scope>NUCLEOTIDE SEQUENCE [LARGE SCALE GENOMIC DNA]</scope>
    <source>
        <strain evidence="1">CF8698</strain>
        <plasmid evidence="1">pCF8698_KPC2</plasmid>
    </source>
</reference>
<keyword evidence="1" id="KW-0614">Plasmid</keyword>
<name>A0A090N2K3_CITFR</name>